<evidence type="ECO:0000313" key="15">
    <source>
        <dbReference type="EMBL" id="KZM21355.1"/>
    </source>
</evidence>
<name>A0A163ASD8_DIDRA</name>
<keyword evidence="6" id="KW-0809">Transit peptide</keyword>
<dbReference type="InterPro" id="IPR023395">
    <property type="entry name" value="MCP_dom_sf"/>
</dbReference>
<dbReference type="FunFam" id="1.50.40.10:FF:000085">
    <property type="entry name" value="Tricarboxylate carrier, putative"/>
    <property type="match status" value="1"/>
</dbReference>
<evidence type="ECO:0000256" key="3">
    <source>
        <dbReference type="ARBA" id="ARBA00022679"/>
    </source>
</evidence>
<dbReference type="InterPro" id="IPR036969">
    <property type="entry name" value="Citrate_synthase_sf"/>
</dbReference>
<sequence length="1527" mass="166725">MASALRLSQSALRAAAPVRSSALAGLRCYSSKTQSLKETFAAKLPGEIEKIKKLRKEHGSTVIGEVTLDQVYGGARGIKSLVWEGSVLDSEEGIRFRGKTIPECQELLPKAPGGQEPLPEGLFWLLLTGEVPSEQQVRDLSAEWAARSDVPKFVEELIDRCPSDLHPMAQFSLAVTALEHESNFAKAYAKGMHKSQYWEHTFEDSMDLIAKLPTIAAKIFRNIYKDGKVAPVQKDKDYSYNLANQLGFADNADFVELMRLYLTIHTDHEGGNVSAHTTHLVGSALSSPYLSLAAGLNGLAGPLHGLANQEVLVWLQKMKKAIGNDLSDEAIKDYLWSTLKAGQVVPGYGHAVLRKTDPRYVSQREFAQKHLPDDPMFKLVSQVYKIAPGVLTEHGKTKNPYPNVDAHSGVLLQYYGLTEQNYYTLIIDRAAYAKLVGAKLPPGSVSVTTFLRRLSASRSFTLDSRLSTLDLDLDLDLDPRQDPRRSLSRDEAPCCLGPAPAFDNPPEMSSTPPTGVPTMADGPPRLEKKPVKFSNLLLGAGLNLFEVTTLGQPLEVVKTTMAANRSEGMAGAITRIWGRGGVTGFYQGLIPWAWIEASTKGAVLLFVASEAEYYAKSFGAPDFLAGISGGMTGGLAQAYATMGFCTCMKTVEITKHKVAAAGGKPPTTIETFMGIWRAEGLRGINRGVNAVAVRQVTNWGSRFGLSRVAETGIRRVTGKEGGEKLNVIEKITASAIGGGLSAWNQPIEVIRVELQSKTVDPNRPKNLNVASAARYIYSNNGIKGLYRGVTPRIGLGIWQTVCMVALGDVAKEAVEKLTGDKFPDRHERPLIKAWRCDLTALSRSHNFYFVACNDAVHVYRPKFPDQSIAGEPDLVLYPPISSPYLQPGIDYEDSHSITRLHVDYLGQDEIILITCDDGDVVGYRTEEIQRVLDKRMESSDNEQEFQTDDSVRTFLHRNVGASAWGLAIHREARMIAISANTHKVTVLAYALAKADGPSNDSSDSDSELEDCPGEEDPADFPSPRCQDHVITLSARHNVPAVSFNNSGDDASGRWLSSSSIDGEATIWDLHHPKQSARTIQLGFCASVKDPTKAPKLSAGSCACMRPSNFPHAVWSTMFLDASTAHEEPPPPLSTLPSQRAVPYLWDVSGCKTRFTLKERKTSSNDVMYDEESSEMDVSESDSDASDDSQSPPSAPTEFDDSAQSHQLEEASDANAEDVGAAGPSQISTQSSENLAVTDTPELDEAALEAFISSHFELQYGSPPPALSNAINVFGVWFHPPGTTNEATAEDDDDESDTDDENGTTSTTHSHMAFINSARPTRAYCEITTAPRFEKQPQSTSPLLIVTKEDIYLYQRPLDYSGDHLDPTVTIRRPLHPAERNTRWPFIPGSHDRHCYTTQIPELGVFIIASPNGRAGIFSLTKTQFQPDARPIHSFKLEYVLPFANDDEDKICHVDGARLVGVAAGPVQGMLDEPGESGNSGEDGIGGGKKPGSRRWRLMMYFTDHTVLAFELGTRRAGEVPEVGELIV</sequence>
<keyword evidence="5" id="KW-0496">Mitochondrion</keyword>
<dbReference type="NCBIfam" id="TIGR01793">
    <property type="entry name" value="cit_synth_euk"/>
    <property type="match status" value="1"/>
</dbReference>
<dbReference type="InterPro" id="IPR036322">
    <property type="entry name" value="WD40_repeat_dom_sf"/>
</dbReference>
<feature type="compositionally biased region" description="Basic and acidic residues" evidence="14">
    <location>
        <begin position="477"/>
        <end position="492"/>
    </location>
</feature>
<dbReference type="FunFam" id="1.50.40.10:FF:000053">
    <property type="entry name" value="Mitochondrial DNA replication protein"/>
    <property type="match status" value="1"/>
</dbReference>
<proteinExistence type="inferred from homology"/>
<feature type="repeat" description="Solcar" evidence="12">
    <location>
        <begin position="725"/>
        <end position="813"/>
    </location>
</feature>
<comment type="catalytic activity">
    <reaction evidence="10">
        <text>oxaloacetate + acetyl-CoA + H2O = citrate + CoA + H(+)</text>
        <dbReference type="Rhea" id="RHEA:16845"/>
        <dbReference type="ChEBI" id="CHEBI:15377"/>
        <dbReference type="ChEBI" id="CHEBI:15378"/>
        <dbReference type="ChEBI" id="CHEBI:16452"/>
        <dbReference type="ChEBI" id="CHEBI:16947"/>
        <dbReference type="ChEBI" id="CHEBI:57287"/>
        <dbReference type="ChEBI" id="CHEBI:57288"/>
        <dbReference type="EC" id="2.3.3.16"/>
    </reaction>
</comment>
<dbReference type="GO" id="GO:0005759">
    <property type="term" value="C:mitochondrial matrix"/>
    <property type="evidence" value="ECO:0007669"/>
    <property type="project" value="TreeGrafter"/>
</dbReference>
<dbReference type="PANTHER" id="PTHR11739:SF8">
    <property type="entry name" value="CITRATE SYNTHASE, MITOCHONDRIAL"/>
    <property type="match status" value="1"/>
</dbReference>
<feature type="active site" evidence="11">
    <location>
        <position position="350"/>
    </location>
</feature>
<feature type="repeat" description="Solcar" evidence="12">
    <location>
        <begin position="531"/>
        <end position="613"/>
    </location>
</feature>
<evidence type="ECO:0000256" key="14">
    <source>
        <dbReference type="SAM" id="MobiDB-lite"/>
    </source>
</evidence>
<feature type="compositionally biased region" description="Acidic residues" evidence="14">
    <location>
        <begin position="1167"/>
        <end position="1186"/>
    </location>
</feature>
<feature type="compositionally biased region" description="Polar residues" evidence="14">
    <location>
        <begin position="1224"/>
        <end position="1236"/>
    </location>
</feature>
<dbReference type="InterPro" id="IPR014839">
    <property type="entry name" value="Crt10"/>
</dbReference>
<dbReference type="PANTHER" id="PTHR11739">
    <property type="entry name" value="CITRATE SYNTHASE"/>
    <property type="match status" value="1"/>
</dbReference>
<feature type="active site" evidence="11">
    <location>
        <position position="405"/>
    </location>
</feature>
<dbReference type="GO" id="GO:0016020">
    <property type="term" value="C:membrane"/>
    <property type="evidence" value="ECO:0007669"/>
    <property type="project" value="UniProtKB-SubCell"/>
</dbReference>
<accession>A0A163ASD8</accession>
<dbReference type="PROSITE" id="PS50920">
    <property type="entry name" value="SOLCAR"/>
    <property type="match status" value="2"/>
</dbReference>
<dbReference type="InterPro" id="IPR016142">
    <property type="entry name" value="Citrate_synth-like_lrg_a-sub"/>
</dbReference>
<gene>
    <name evidence="15" type="ORF">ST47_g7523</name>
</gene>
<feature type="region of interest" description="Disordered" evidence="14">
    <location>
        <begin position="1160"/>
        <end position="1236"/>
    </location>
</feature>
<evidence type="ECO:0000256" key="5">
    <source>
        <dbReference type="ARBA" id="ARBA00022792"/>
    </source>
</evidence>
<evidence type="ECO:0000256" key="7">
    <source>
        <dbReference type="ARBA" id="ARBA00022989"/>
    </source>
</evidence>
<dbReference type="FunFam" id="1.10.580.10:FF:000001">
    <property type="entry name" value="Citrate synthase"/>
    <property type="match status" value="1"/>
</dbReference>
<dbReference type="NCBIfam" id="NF007128">
    <property type="entry name" value="PRK09569.1"/>
    <property type="match status" value="1"/>
</dbReference>
<dbReference type="SUPFAM" id="SSF103506">
    <property type="entry name" value="Mitochondrial carrier"/>
    <property type="match status" value="1"/>
</dbReference>
<organism evidence="15 16">
    <name type="scientific">Didymella rabiei</name>
    <name type="common">Chickpea ascochyta blight fungus</name>
    <name type="synonym">Mycosphaerella rabiei</name>
    <dbReference type="NCBI Taxonomy" id="5454"/>
    <lineage>
        <taxon>Eukaryota</taxon>
        <taxon>Fungi</taxon>
        <taxon>Dikarya</taxon>
        <taxon>Ascomycota</taxon>
        <taxon>Pezizomycotina</taxon>
        <taxon>Dothideomycetes</taxon>
        <taxon>Pleosporomycetidae</taxon>
        <taxon>Pleosporales</taxon>
        <taxon>Pleosporineae</taxon>
        <taxon>Didymellaceae</taxon>
        <taxon>Ascochyta</taxon>
    </lineage>
</organism>
<comment type="caution">
    <text evidence="15">The sequence shown here is derived from an EMBL/GenBank/DDBJ whole genome shotgun (WGS) entry which is preliminary data.</text>
</comment>
<dbReference type="PROSITE" id="PS00480">
    <property type="entry name" value="CITRATE_SYNTHASE"/>
    <property type="match status" value="1"/>
</dbReference>
<keyword evidence="3 13" id="KW-0808">Transferase</keyword>
<dbReference type="PRINTS" id="PR00143">
    <property type="entry name" value="CITRTSNTHASE"/>
</dbReference>
<dbReference type="InterPro" id="IPR010109">
    <property type="entry name" value="Citrate_synthase_euk"/>
</dbReference>
<evidence type="ECO:0000256" key="1">
    <source>
        <dbReference type="ARBA" id="ARBA00004141"/>
    </source>
</evidence>
<protein>
    <recommendedName>
        <fullName evidence="13">Citrate synthase</fullName>
    </recommendedName>
</protein>
<keyword evidence="8 12" id="KW-0472">Membrane</keyword>
<keyword evidence="16" id="KW-1185">Reference proteome</keyword>
<feature type="region of interest" description="Disordered" evidence="14">
    <location>
        <begin position="477"/>
        <end position="516"/>
    </location>
</feature>
<feature type="region of interest" description="Disordered" evidence="14">
    <location>
        <begin position="1281"/>
        <end position="1312"/>
    </location>
</feature>
<feature type="region of interest" description="Disordered" evidence="14">
    <location>
        <begin position="1468"/>
        <end position="1489"/>
    </location>
</feature>
<evidence type="ECO:0000256" key="12">
    <source>
        <dbReference type="PROSITE-ProRule" id="PRU00282"/>
    </source>
</evidence>
<dbReference type="SUPFAM" id="SSF50978">
    <property type="entry name" value="WD40 repeat-like"/>
    <property type="match status" value="1"/>
</dbReference>
<evidence type="ECO:0000256" key="2">
    <source>
        <dbReference type="ARBA" id="ARBA00010566"/>
    </source>
</evidence>
<evidence type="ECO:0000256" key="4">
    <source>
        <dbReference type="ARBA" id="ARBA00022692"/>
    </source>
</evidence>
<evidence type="ECO:0000256" key="11">
    <source>
        <dbReference type="PIRSR" id="PIRSR610109-1"/>
    </source>
</evidence>
<dbReference type="GO" id="GO:0036440">
    <property type="term" value="F:citrate synthase activity"/>
    <property type="evidence" value="ECO:0007669"/>
    <property type="project" value="UniProtKB-EC"/>
</dbReference>
<evidence type="ECO:0000256" key="10">
    <source>
        <dbReference type="ARBA" id="ARBA00049288"/>
    </source>
</evidence>
<dbReference type="Proteomes" id="UP000076837">
    <property type="component" value="Unassembled WGS sequence"/>
</dbReference>
<feature type="compositionally biased region" description="Acidic residues" evidence="14">
    <location>
        <begin position="1002"/>
        <end position="1018"/>
    </location>
</feature>
<evidence type="ECO:0000256" key="8">
    <source>
        <dbReference type="ARBA" id="ARBA00023136"/>
    </source>
</evidence>
<keyword evidence="7" id="KW-1133">Transmembrane helix</keyword>
<dbReference type="InterPro" id="IPR018108">
    <property type="entry name" value="MCP_transmembrane"/>
</dbReference>
<comment type="catalytic activity">
    <reaction evidence="9">
        <text>propanoyl-CoA + oxaloacetate + H2O = (2S,3S)-2-methylcitrate + CoA + H(+)</text>
        <dbReference type="Rhea" id="RHEA:23780"/>
        <dbReference type="ChEBI" id="CHEBI:15377"/>
        <dbReference type="ChEBI" id="CHEBI:15378"/>
        <dbReference type="ChEBI" id="CHEBI:16452"/>
        <dbReference type="ChEBI" id="CHEBI:57287"/>
        <dbReference type="ChEBI" id="CHEBI:57392"/>
        <dbReference type="ChEBI" id="CHEBI:58853"/>
        <dbReference type="EC" id="2.3.3.5"/>
    </reaction>
</comment>
<dbReference type="SUPFAM" id="SSF48256">
    <property type="entry name" value="Citrate synthase"/>
    <property type="match status" value="1"/>
</dbReference>
<dbReference type="Pfam" id="PF00285">
    <property type="entry name" value="Citrate_synt"/>
    <property type="match status" value="1"/>
</dbReference>
<dbReference type="Gene3D" id="1.50.40.10">
    <property type="entry name" value="Mitochondrial carrier domain"/>
    <property type="match status" value="1"/>
</dbReference>
<evidence type="ECO:0000256" key="13">
    <source>
        <dbReference type="RuleBase" id="RU000441"/>
    </source>
</evidence>
<dbReference type="GO" id="GO:0050440">
    <property type="term" value="F:2-methylcitrate synthase activity"/>
    <property type="evidence" value="ECO:0007669"/>
    <property type="project" value="UniProtKB-EC"/>
</dbReference>
<dbReference type="GO" id="GO:0006101">
    <property type="term" value="P:citrate metabolic process"/>
    <property type="evidence" value="ECO:0007669"/>
    <property type="project" value="InterPro"/>
</dbReference>
<dbReference type="STRING" id="5454.A0A163ASD8"/>
<comment type="subcellular location">
    <subcellularLocation>
        <location evidence="1">Membrane</location>
        <topology evidence="1">Multi-pass membrane protein</topology>
    </subcellularLocation>
</comment>
<evidence type="ECO:0000256" key="6">
    <source>
        <dbReference type="ARBA" id="ARBA00022946"/>
    </source>
</evidence>
<dbReference type="Gene3D" id="1.10.230.10">
    <property type="entry name" value="Cytochrome P450-Terp, domain 2"/>
    <property type="match status" value="1"/>
</dbReference>
<keyword evidence="5" id="KW-0999">Mitochondrion inner membrane</keyword>
<feature type="active site" evidence="11">
    <location>
        <position position="304"/>
    </location>
</feature>
<comment type="similarity">
    <text evidence="2 13">Belongs to the citrate synthase family.</text>
</comment>
<evidence type="ECO:0000313" key="16">
    <source>
        <dbReference type="Proteomes" id="UP000076837"/>
    </source>
</evidence>
<dbReference type="InterPro" id="IPR002020">
    <property type="entry name" value="Citrate_synthase"/>
</dbReference>
<dbReference type="Pfam" id="PF00153">
    <property type="entry name" value="Mito_carr"/>
    <property type="match status" value="2"/>
</dbReference>
<feature type="compositionally biased region" description="Gly residues" evidence="14">
    <location>
        <begin position="1480"/>
        <end position="1489"/>
    </location>
</feature>
<dbReference type="FunFam" id="1.10.230.10:FF:000001">
    <property type="entry name" value="Citrate synthase"/>
    <property type="match status" value="1"/>
</dbReference>
<dbReference type="GO" id="GO:0005975">
    <property type="term" value="P:carbohydrate metabolic process"/>
    <property type="evidence" value="ECO:0007669"/>
    <property type="project" value="TreeGrafter"/>
</dbReference>
<dbReference type="InterPro" id="IPR019810">
    <property type="entry name" value="Citrate_synthase_AS"/>
</dbReference>
<dbReference type="Pfam" id="PF08728">
    <property type="entry name" value="CRT10"/>
    <property type="match status" value="1"/>
</dbReference>
<reference evidence="15 16" key="1">
    <citation type="journal article" date="2016" name="Sci. Rep.">
        <title>Draft genome sequencing and secretome analysis of fungal phytopathogen Ascochyta rabiei provides insight into the necrotrophic effector repertoire.</title>
        <authorList>
            <person name="Verma S."/>
            <person name="Gazara R.K."/>
            <person name="Nizam S."/>
            <person name="Parween S."/>
            <person name="Chattopadhyay D."/>
            <person name="Verma P.K."/>
        </authorList>
    </citation>
    <scope>NUCLEOTIDE SEQUENCE [LARGE SCALE GENOMIC DNA]</scope>
    <source>
        <strain evidence="15 16">ArDII</strain>
    </source>
</reference>
<dbReference type="InterPro" id="IPR016143">
    <property type="entry name" value="Citrate_synth-like_sm_a-sub"/>
</dbReference>
<feature type="compositionally biased region" description="Acidic residues" evidence="14">
    <location>
        <begin position="1287"/>
        <end position="1301"/>
    </location>
</feature>
<feature type="region of interest" description="Disordered" evidence="14">
    <location>
        <begin position="995"/>
        <end position="1023"/>
    </location>
</feature>
<evidence type="ECO:0000256" key="9">
    <source>
        <dbReference type="ARBA" id="ARBA00049052"/>
    </source>
</evidence>
<dbReference type="Gene3D" id="1.10.580.10">
    <property type="entry name" value="Citrate Synthase, domain 1"/>
    <property type="match status" value="1"/>
</dbReference>
<keyword evidence="4 12" id="KW-0812">Transmembrane</keyword>
<dbReference type="EMBL" id="JYNV01000247">
    <property type="protein sequence ID" value="KZM21355.1"/>
    <property type="molecule type" value="Genomic_DNA"/>
</dbReference>
<dbReference type="GO" id="GO:0006099">
    <property type="term" value="P:tricarboxylic acid cycle"/>
    <property type="evidence" value="ECO:0007669"/>
    <property type="project" value="InterPro"/>
</dbReference>